<gene>
    <name evidence="5 7" type="primary">msrA</name>
    <name evidence="7" type="ORF">DCF17_01255</name>
</gene>
<reference evidence="7 8" key="2">
    <citation type="submission" date="2018-06" db="EMBL/GenBank/DDBJ databases">
        <title>Metagenomic assembly of (sub)arctic Cyanobacteria and their associated microbiome from non-axenic cultures.</title>
        <authorList>
            <person name="Baurain D."/>
        </authorList>
    </citation>
    <scope>NUCLEOTIDE SEQUENCE [LARGE SCALE GENOMIC DNA]</scope>
    <source>
        <strain evidence="7">ULC041bin1</strain>
    </source>
</reference>
<evidence type="ECO:0000256" key="5">
    <source>
        <dbReference type="HAMAP-Rule" id="MF_01401"/>
    </source>
</evidence>
<comment type="caution">
    <text evidence="7">The sequence shown here is derived from an EMBL/GenBank/DDBJ whole genome shotgun (WGS) entry which is preliminary data.</text>
</comment>
<dbReference type="EC" id="1.8.4.11" evidence="5"/>
<evidence type="ECO:0000256" key="4">
    <source>
        <dbReference type="ARBA" id="ARBA00048782"/>
    </source>
</evidence>
<dbReference type="NCBIfam" id="TIGR00401">
    <property type="entry name" value="msrA"/>
    <property type="match status" value="1"/>
</dbReference>
<comment type="function">
    <text evidence="5">Has an important function as a repair enzyme for proteins that have been inactivated by oxidation. Catalyzes the reversible oxidation-reduction of methionine sulfoxide in proteins to methionine.</text>
</comment>
<dbReference type="GO" id="GO:0033744">
    <property type="term" value="F:L-methionine:thioredoxin-disulfide S-oxidoreductase activity"/>
    <property type="evidence" value="ECO:0007669"/>
    <property type="project" value="RHEA"/>
</dbReference>
<dbReference type="InterPro" id="IPR036509">
    <property type="entry name" value="Met_Sox_Rdtase_MsrA_sf"/>
</dbReference>
<evidence type="ECO:0000313" key="7">
    <source>
        <dbReference type="EMBL" id="PZO45500.1"/>
    </source>
</evidence>
<dbReference type="GO" id="GO:0008113">
    <property type="term" value="F:peptide-methionine (S)-S-oxide reductase activity"/>
    <property type="evidence" value="ECO:0007669"/>
    <property type="project" value="UniProtKB-UniRule"/>
</dbReference>
<evidence type="ECO:0000259" key="6">
    <source>
        <dbReference type="Pfam" id="PF01625"/>
    </source>
</evidence>
<evidence type="ECO:0000313" key="8">
    <source>
        <dbReference type="Proteomes" id="UP000249081"/>
    </source>
</evidence>
<dbReference type="Gene3D" id="3.30.1060.10">
    <property type="entry name" value="Peptide methionine sulphoxide reductase MsrA"/>
    <property type="match status" value="1"/>
</dbReference>
<sequence>MRRFLLGLLLLASLGLIWDALPFYATADSMFEAAPESATAADPNLATATFAGGCFWCMEGPFDELEGVRSTTSGYTGGTKVNPTYYEVSAGGTGHVEAVQVVYDSTKVSYETLLEAFWKNVDPVDDSGQFCDKGSQYEARIFVHDDQQQALAEQSKQVLSAEPKFQATPIVTAIEPAPTFYPAEDYHQDYYLKHPLRYKYYRTGCGRDRRLAEVWGSGG</sequence>
<protein>
    <recommendedName>
        <fullName evidence="5">Peptide methionine sulfoxide reductase MsrA</fullName>
        <shortName evidence="5">Protein-methionine-S-oxide reductase</shortName>
        <ecNumber evidence="5">1.8.4.11</ecNumber>
    </recommendedName>
    <alternativeName>
        <fullName evidence="5">Peptide-methionine (S)-S-oxide reductase</fullName>
        <shortName evidence="5">Peptide Met(O) reductase</shortName>
    </alternativeName>
</protein>
<keyword evidence="2 5" id="KW-0560">Oxidoreductase</keyword>
<dbReference type="HAMAP" id="MF_01401">
    <property type="entry name" value="MsrA"/>
    <property type="match status" value="1"/>
</dbReference>
<feature type="domain" description="Peptide methionine sulphoxide reductase MsrA" evidence="6">
    <location>
        <begin position="47"/>
        <end position="199"/>
    </location>
</feature>
<evidence type="ECO:0000256" key="3">
    <source>
        <dbReference type="ARBA" id="ARBA00047806"/>
    </source>
</evidence>
<feature type="active site" evidence="5">
    <location>
        <position position="54"/>
    </location>
</feature>
<comment type="catalytic activity">
    <reaction evidence="4 5">
        <text>[thioredoxin]-disulfide + L-methionine + H2O = L-methionine (S)-S-oxide + [thioredoxin]-dithiol</text>
        <dbReference type="Rhea" id="RHEA:19993"/>
        <dbReference type="Rhea" id="RHEA-COMP:10698"/>
        <dbReference type="Rhea" id="RHEA-COMP:10700"/>
        <dbReference type="ChEBI" id="CHEBI:15377"/>
        <dbReference type="ChEBI" id="CHEBI:29950"/>
        <dbReference type="ChEBI" id="CHEBI:50058"/>
        <dbReference type="ChEBI" id="CHEBI:57844"/>
        <dbReference type="ChEBI" id="CHEBI:58772"/>
        <dbReference type="EC" id="1.8.4.11"/>
    </reaction>
</comment>
<dbReference type="PANTHER" id="PTHR43774:SF1">
    <property type="entry name" value="PEPTIDE METHIONINE SULFOXIDE REDUCTASE MSRA 2"/>
    <property type="match status" value="1"/>
</dbReference>
<dbReference type="Pfam" id="PF01625">
    <property type="entry name" value="PMSR"/>
    <property type="match status" value="1"/>
</dbReference>
<reference evidence="8" key="1">
    <citation type="submission" date="2018-04" db="EMBL/GenBank/DDBJ databases">
        <authorList>
            <person name="Cornet L."/>
        </authorList>
    </citation>
    <scope>NUCLEOTIDE SEQUENCE [LARGE SCALE GENOMIC DNA]</scope>
</reference>
<dbReference type="PANTHER" id="PTHR43774">
    <property type="entry name" value="PEPTIDE METHIONINE SULFOXIDE REDUCTASE"/>
    <property type="match status" value="1"/>
</dbReference>
<accession>A0A2W4WLV4</accession>
<name>A0A2W4WLV4_9CYAN</name>
<dbReference type="SUPFAM" id="SSF55068">
    <property type="entry name" value="Peptide methionine sulfoxide reductase"/>
    <property type="match status" value="1"/>
</dbReference>
<dbReference type="InterPro" id="IPR002569">
    <property type="entry name" value="Met_Sox_Rdtase_MsrA_dom"/>
</dbReference>
<proteinExistence type="inferred from homology"/>
<organism evidence="7 8">
    <name type="scientific">Shackletoniella antarctica</name>
    <dbReference type="NCBI Taxonomy" id="268115"/>
    <lineage>
        <taxon>Bacteria</taxon>
        <taxon>Bacillati</taxon>
        <taxon>Cyanobacteriota</taxon>
        <taxon>Cyanophyceae</taxon>
        <taxon>Oculatellales</taxon>
        <taxon>Oculatellaceae</taxon>
        <taxon>Shackletoniella</taxon>
    </lineage>
</organism>
<dbReference type="EMBL" id="QBMN01000005">
    <property type="protein sequence ID" value="PZO45500.1"/>
    <property type="molecule type" value="Genomic_DNA"/>
</dbReference>
<comment type="similarity">
    <text evidence="1 5">Belongs to the MsrA Met sulfoxide reductase family.</text>
</comment>
<evidence type="ECO:0000256" key="1">
    <source>
        <dbReference type="ARBA" id="ARBA00005591"/>
    </source>
</evidence>
<dbReference type="AlphaFoldDB" id="A0A2W4WLV4"/>
<comment type="catalytic activity">
    <reaction evidence="3 5">
        <text>L-methionyl-[protein] + [thioredoxin]-disulfide + H2O = L-methionyl-(S)-S-oxide-[protein] + [thioredoxin]-dithiol</text>
        <dbReference type="Rhea" id="RHEA:14217"/>
        <dbReference type="Rhea" id="RHEA-COMP:10698"/>
        <dbReference type="Rhea" id="RHEA-COMP:10700"/>
        <dbReference type="Rhea" id="RHEA-COMP:12313"/>
        <dbReference type="Rhea" id="RHEA-COMP:12315"/>
        <dbReference type="ChEBI" id="CHEBI:15377"/>
        <dbReference type="ChEBI" id="CHEBI:16044"/>
        <dbReference type="ChEBI" id="CHEBI:29950"/>
        <dbReference type="ChEBI" id="CHEBI:44120"/>
        <dbReference type="ChEBI" id="CHEBI:50058"/>
        <dbReference type="EC" id="1.8.4.11"/>
    </reaction>
</comment>
<dbReference type="Proteomes" id="UP000249081">
    <property type="component" value="Unassembled WGS sequence"/>
</dbReference>
<evidence type="ECO:0000256" key="2">
    <source>
        <dbReference type="ARBA" id="ARBA00023002"/>
    </source>
</evidence>